<dbReference type="SUPFAM" id="SSF46689">
    <property type="entry name" value="Homeodomain-like"/>
    <property type="match status" value="1"/>
</dbReference>
<feature type="domain" description="Response regulatory" evidence="17">
    <location>
        <begin position="726"/>
        <end position="841"/>
    </location>
</feature>
<keyword evidence="14" id="KW-0472">Membrane</keyword>
<dbReference type="PANTHER" id="PTHR43547:SF2">
    <property type="entry name" value="HYBRID SIGNAL TRANSDUCTION HISTIDINE KINASE C"/>
    <property type="match status" value="1"/>
</dbReference>
<proteinExistence type="predicted"/>
<dbReference type="CDD" id="cd16922">
    <property type="entry name" value="HATPase_EvgS-ArcB-TorS-like"/>
    <property type="match status" value="1"/>
</dbReference>
<evidence type="ECO:0000256" key="8">
    <source>
        <dbReference type="ARBA" id="ARBA00023012"/>
    </source>
</evidence>
<dbReference type="PRINTS" id="PR00344">
    <property type="entry name" value="BCTRLSENSOR"/>
</dbReference>
<dbReference type="GO" id="GO:0000155">
    <property type="term" value="F:phosphorelay sensor kinase activity"/>
    <property type="evidence" value="ECO:0007669"/>
    <property type="project" value="InterPro"/>
</dbReference>
<feature type="transmembrane region" description="Helical" evidence="14">
    <location>
        <begin position="309"/>
        <end position="328"/>
    </location>
</feature>
<evidence type="ECO:0000256" key="5">
    <source>
        <dbReference type="ARBA" id="ARBA00022741"/>
    </source>
</evidence>
<dbReference type="GO" id="GO:0005524">
    <property type="term" value="F:ATP binding"/>
    <property type="evidence" value="ECO:0007669"/>
    <property type="project" value="UniProtKB-KW"/>
</dbReference>
<keyword evidence="14" id="KW-1133">Transmembrane helix</keyword>
<keyword evidence="4" id="KW-0808">Transferase</keyword>
<gene>
    <name evidence="18" type="ORF">ASU33_08580</name>
</gene>
<dbReference type="SMART" id="SM00388">
    <property type="entry name" value="HisKA"/>
    <property type="match status" value="1"/>
</dbReference>
<feature type="coiled-coil region" evidence="13">
    <location>
        <begin position="364"/>
        <end position="441"/>
    </location>
</feature>
<evidence type="ECO:0000256" key="3">
    <source>
        <dbReference type="ARBA" id="ARBA00022553"/>
    </source>
</evidence>
<keyword evidence="14" id="KW-0812">Transmembrane</keyword>
<comment type="catalytic activity">
    <reaction evidence="1">
        <text>ATP + protein L-histidine = ADP + protein N-phospho-L-histidine.</text>
        <dbReference type="EC" id="2.7.13.3"/>
    </reaction>
</comment>
<comment type="caution">
    <text evidence="18">The sequence shown here is derived from an EMBL/GenBank/DDBJ whole genome shotgun (WGS) entry which is preliminary data.</text>
</comment>
<feature type="modified residue" description="4-aspartylphosphate" evidence="12">
    <location>
        <position position="774"/>
    </location>
</feature>
<dbReference type="Gene3D" id="3.40.50.2300">
    <property type="match status" value="1"/>
</dbReference>
<dbReference type="Proteomes" id="UP000054223">
    <property type="component" value="Unassembled WGS sequence"/>
</dbReference>
<dbReference type="Pfam" id="PF12833">
    <property type="entry name" value="HTH_18"/>
    <property type="match status" value="1"/>
</dbReference>
<dbReference type="InterPro" id="IPR004358">
    <property type="entry name" value="Sig_transdc_His_kin-like_C"/>
</dbReference>
<dbReference type="CDD" id="cd00082">
    <property type="entry name" value="HisKA"/>
    <property type="match status" value="1"/>
</dbReference>
<evidence type="ECO:0000256" key="9">
    <source>
        <dbReference type="ARBA" id="ARBA00023015"/>
    </source>
</evidence>
<dbReference type="SUPFAM" id="SSF52172">
    <property type="entry name" value="CheY-like"/>
    <property type="match status" value="1"/>
</dbReference>
<evidence type="ECO:0000256" key="2">
    <source>
        <dbReference type="ARBA" id="ARBA00012438"/>
    </source>
</evidence>
<dbReference type="Gene3D" id="2.60.40.2380">
    <property type="match status" value="1"/>
</dbReference>
<feature type="domain" description="Histidine kinase" evidence="16">
    <location>
        <begin position="461"/>
        <end position="680"/>
    </location>
</feature>
<dbReference type="GO" id="GO:0003700">
    <property type="term" value="F:DNA-binding transcription factor activity"/>
    <property type="evidence" value="ECO:0007669"/>
    <property type="project" value="InterPro"/>
</dbReference>
<dbReference type="InterPro" id="IPR003661">
    <property type="entry name" value="HisK_dim/P_dom"/>
</dbReference>
<keyword evidence="11" id="KW-0804">Transcription</keyword>
<dbReference type="InterPro" id="IPR036097">
    <property type="entry name" value="HisK_dim/P_sf"/>
</dbReference>
<keyword evidence="9" id="KW-0805">Transcription regulation</keyword>
<dbReference type="GO" id="GO:0043565">
    <property type="term" value="F:sequence-specific DNA binding"/>
    <property type="evidence" value="ECO:0007669"/>
    <property type="project" value="InterPro"/>
</dbReference>
<keyword evidence="3 12" id="KW-0597">Phosphoprotein</keyword>
<keyword evidence="13" id="KW-0175">Coiled coil</keyword>
<keyword evidence="19" id="KW-1185">Reference proteome</keyword>
<dbReference type="EC" id="2.7.13.3" evidence="2"/>
<feature type="transmembrane region" description="Helical" evidence="14">
    <location>
        <begin position="280"/>
        <end position="302"/>
    </location>
</feature>
<feature type="transmembrane region" description="Helical" evidence="14">
    <location>
        <begin position="256"/>
        <end position="274"/>
    </location>
</feature>
<evidence type="ECO:0000259" key="16">
    <source>
        <dbReference type="PROSITE" id="PS50109"/>
    </source>
</evidence>
<dbReference type="PROSITE" id="PS50109">
    <property type="entry name" value="HIS_KIN"/>
    <property type="match status" value="1"/>
</dbReference>
<dbReference type="InterPro" id="IPR003594">
    <property type="entry name" value="HATPase_dom"/>
</dbReference>
<dbReference type="PROSITE" id="PS00041">
    <property type="entry name" value="HTH_ARAC_FAMILY_1"/>
    <property type="match status" value="1"/>
</dbReference>
<protein>
    <recommendedName>
        <fullName evidence="2">histidine kinase</fullName>
        <ecNumber evidence="2">2.7.13.3</ecNumber>
    </recommendedName>
</protein>
<dbReference type="SMART" id="SM00387">
    <property type="entry name" value="HATPase_c"/>
    <property type="match status" value="1"/>
</dbReference>
<keyword evidence="10" id="KW-0238">DNA-binding</keyword>
<dbReference type="Pfam" id="PF07696">
    <property type="entry name" value="7TMR-DISMED2"/>
    <property type="match status" value="1"/>
</dbReference>
<evidence type="ECO:0000313" key="19">
    <source>
        <dbReference type="Proteomes" id="UP000054223"/>
    </source>
</evidence>
<name>A0A9X0HLN4_SOLP1</name>
<dbReference type="InterPro" id="IPR005467">
    <property type="entry name" value="His_kinase_dom"/>
</dbReference>
<dbReference type="Gene3D" id="1.10.10.60">
    <property type="entry name" value="Homeodomain-like"/>
    <property type="match status" value="1"/>
</dbReference>
<dbReference type="Pfam" id="PF02518">
    <property type="entry name" value="HATPase_c"/>
    <property type="match status" value="1"/>
</dbReference>
<feature type="domain" description="HTH araC/xylS-type" evidence="15">
    <location>
        <begin position="873"/>
        <end position="972"/>
    </location>
</feature>
<reference evidence="18 19" key="1">
    <citation type="submission" date="2015-11" db="EMBL/GenBank/DDBJ databases">
        <title>Solirubrum puertoriconensis gen. nov. an environmental bacteria isolated in Puerto Rico.</title>
        <authorList>
            <person name="Cuebas-Irizarry M.F."/>
            <person name="Montalvo-Rodriguez R."/>
        </authorList>
    </citation>
    <scope>NUCLEOTIDE SEQUENCE [LARGE SCALE GENOMIC DNA]</scope>
    <source>
        <strain evidence="18 19">MC1A</strain>
    </source>
</reference>
<evidence type="ECO:0000256" key="6">
    <source>
        <dbReference type="ARBA" id="ARBA00022777"/>
    </source>
</evidence>
<sequence>MLVVGDTARIYYPRTKGLVLATNQPLDLAQVRSAEWNNQFVPAANAVVPATATEAWWRYNIVSEAHSATHWVLSTSTEYMDGLDVYVVQANGQVEHRRMSSTLPHEQTHILRTRHFNLGLNLPPGQVVTVYIKAPAGQMVFPSLSEQAHLLQQYREGDWAMGPYFGILLALAAYNLLLYFSIRDKSYLLYVLYVGFFAALQFDMTGYWRQVWPSNWSGFALDMRQNIVLACTIFFGTLTARAFLDSWRLLPRFDRALKLTLLVAWLPLLGPFFTNPNEALWWQALPALWTCVVLLTAGVLVLRTGYRPAKYYMAGWTLLLVAVANYYLGLLGVTPRTGFWAAHGVHVASALEMLLLSFGFADRINLTKRDKEAAQEAALQALQEKEAAQNQALTALRETQHAQEVALVVSREKEELQERTNHELAERAAELQRAYQELHESIRTSHHLQELDELKTKFFTNISHELRTPLTLIISPLEQLLSEAQQQPDQPAPPEYVLMLRNARRLLQLINQLLDIARLEAGQMHLAAAPVDMVRTVRTSVSSFESLAVSHAVALRFETELDNLEVYLDADQFDKILYNLLGNAFKFTPAGGEVIVSLGQQAGRAVLRVQDTGVGIPAEHVPLIFDRFHQVDDTQTRRHEGSGIGLALVKELVTLHHGSIRVSSALGEGTTFVVELPLGNAHLQPNEIRPAMAASATNAGFAVSLPDFIDQPDTALTVAPSDARPLVLVVEDNPEVRDYIRTCLATEFRVRTANDGEQGLALLKDLEPDLIVSDLMMPVLDGLELCRRIREDEHTSHIPVILLTARAGDEARLTSFGLGADEYLTKPFHPEELRVRIHNLVQQRRLLRQRFGREVTLQPRDISITSADETFLNRAMAVVEQHMADTEFSVERFADEMAMSRVQLHRKLKALTDQPTSEFVRTVRLRRAAVLLQGHAGNVAEVAEAVGFANLSYFSKCFRELYRQSPSEYATQAIATN</sequence>
<evidence type="ECO:0000256" key="1">
    <source>
        <dbReference type="ARBA" id="ARBA00000085"/>
    </source>
</evidence>
<feature type="transmembrane region" description="Helical" evidence="14">
    <location>
        <begin position="227"/>
        <end position="244"/>
    </location>
</feature>
<evidence type="ECO:0000256" key="7">
    <source>
        <dbReference type="ARBA" id="ARBA00022840"/>
    </source>
</evidence>
<evidence type="ECO:0000256" key="4">
    <source>
        <dbReference type="ARBA" id="ARBA00022679"/>
    </source>
</evidence>
<dbReference type="PANTHER" id="PTHR43547">
    <property type="entry name" value="TWO-COMPONENT HISTIDINE KINASE"/>
    <property type="match status" value="1"/>
</dbReference>
<organism evidence="18 19">
    <name type="scientific">Solirubrum puertoriconensis</name>
    <dbReference type="NCBI Taxonomy" id="1751427"/>
    <lineage>
        <taxon>Bacteria</taxon>
        <taxon>Pseudomonadati</taxon>
        <taxon>Bacteroidota</taxon>
        <taxon>Cytophagia</taxon>
        <taxon>Cytophagales</taxon>
    </lineage>
</organism>
<dbReference type="PROSITE" id="PS01124">
    <property type="entry name" value="HTH_ARAC_FAMILY_2"/>
    <property type="match status" value="1"/>
</dbReference>
<dbReference type="FunFam" id="3.30.565.10:FF:000037">
    <property type="entry name" value="Hybrid sensor histidine kinase/response regulator"/>
    <property type="match status" value="1"/>
</dbReference>
<keyword evidence="5" id="KW-0547">Nucleotide-binding</keyword>
<dbReference type="CDD" id="cd17574">
    <property type="entry name" value="REC_OmpR"/>
    <property type="match status" value="1"/>
</dbReference>
<feature type="transmembrane region" description="Helical" evidence="14">
    <location>
        <begin position="187"/>
        <end position="207"/>
    </location>
</feature>
<evidence type="ECO:0000313" key="18">
    <source>
        <dbReference type="EMBL" id="KUG08230.1"/>
    </source>
</evidence>
<accession>A0A9X0HLN4</accession>
<dbReference type="InterPro" id="IPR011006">
    <property type="entry name" value="CheY-like_superfamily"/>
</dbReference>
<feature type="transmembrane region" description="Helical" evidence="14">
    <location>
        <begin position="159"/>
        <end position="180"/>
    </location>
</feature>
<dbReference type="SMART" id="SM00342">
    <property type="entry name" value="HTH_ARAC"/>
    <property type="match status" value="1"/>
</dbReference>
<evidence type="ECO:0000256" key="11">
    <source>
        <dbReference type="ARBA" id="ARBA00023163"/>
    </source>
</evidence>
<dbReference type="Pfam" id="PF07695">
    <property type="entry name" value="7TMR-DISM_7TM"/>
    <property type="match status" value="1"/>
</dbReference>
<dbReference type="InterPro" id="IPR018062">
    <property type="entry name" value="HTH_AraC-typ_CS"/>
</dbReference>
<evidence type="ECO:0000259" key="15">
    <source>
        <dbReference type="PROSITE" id="PS01124"/>
    </source>
</evidence>
<dbReference type="InterPro" id="IPR009057">
    <property type="entry name" value="Homeodomain-like_sf"/>
</dbReference>
<keyword evidence="6" id="KW-0418">Kinase</keyword>
<dbReference type="Gene3D" id="3.30.565.10">
    <property type="entry name" value="Histidine kinase-like ATPase, C-terminal domain"/>
    <property type="match status" value="1"/>
</dbReference>
<keyword evidence="7" id="KW-0067">ATP-binding</keyword>
<dbReference type="FunFam" id="1.10.287.130:FF:000045">
    <property type="entry name" value="Two-component system sensor histidine kinase/response regulator"/>
    <property type="match status" value="1"/>
</dbReference>
<dbReference type="InterPro" id="IPR036890">
    <property type="entry name" value="HATPase_C_sf"/>
</dbReference>
<dbReference type="InterPro" id="IPR001789">
    <property type="entry name" value="Sig_transdc_resp-reg_receiver"/>
</dbReference>
<dbReference type="InterPro" id="IPR011622">
    <property type="entry name" value="7TMR_DISM_rcpt_extracell_dom2"/>
</dbReference>
<dbReference type="Pfam" id="PF00072">
    <property type="entry name" value="Response_reg"/>
    <property type="match status" value="1"/>
</dbReference>
<dbReference type="SMART" id="SM00448">
    <property type="entry name" value="REC"/>
    <property type="match status" value="1"/>
</dbReference>
<dbReference type="AlphaFoldDB" id="A0A9X0HLN4"/>
<evidence type="ECO:0000256" key="13">
    <source>
        <dbReference type="SAM" id="Coils"/>
    </source>
</evidence>
<dbReference type="Gene3D" id="1.10.287.130">
    <property type="match status" value="1"/>
</dbReference>
<dbReference type="SUPFAM" id="SSF55874">
    <property type="entry name" value="ATPase domain of HSP90 chaperone/DNA topoisomerase II/histidine kinase"/>
    <property type="match status" value="1"/>
</dbReference>
<dbReference type="InterPro" id="IPR018060">
    <property type="entry name" value="HTH_AraC"/>
</dbReference>
<keyword evidence="8" id="KW-0902">Two-component regulatory system</keyword>
<evidence type="ECO:0000256" key="12">
    <source>
        <dbReference type="PROSITE-ProRule" id="PRU00169"/>
    </source>
</evidence>
<dbReference type="SUPFAM" id="SSF47384">
    <property type="entry name" value="Homodimeric domain of signal transducing histidine kinase"/>
    <property type="match status" value="1"/>
</dbReference>
<dbReference type="Pfam" id="PF00512">
    <property type="entry name" value="HisKA"/>
    <property type="match status" value="1"/>
</dbReference>
<evidence type="ECO:0000256" key="14">
    <source>
        <dbReference type="SAM" id="Phobius"/>
    </source>
</evidence>
<dbReference type="EMBL" id="LNAL01000006">
    <property type="protein sequence ID" value="KUG08230.1"/>
    <property type="molecule type" value="Genomic_DNA"/>
</dbReference>
<evidence type="ECO:0000256" key="10">
    <source>
        <dbReference type="ARBA" id="ARBA00023125"/>
    </source>
</evidence>
<dbReference type="InterPro" id="IPR011623">
    <property type="entry name" value="7TMR_DISM_rcpt_extracell_dom1"/>
</dbReference>
<dbReference type="PROSITE" id="PS50110">
    <property type="entry name" value="RESPONSE_REGULATORY"/>
    <property type="match status" value="1"/>
</dbReference>
<evidence type="ECO:0000259" key="17">
    <source>
        <dbReference type="PROSITE" id="PS50110"/>
    </source>
</evidence>